<dbReference type="Pfam" id="PF03739">
    <property type="entry name" value="LptF_LptG"/>
    <property type="match status" value="1"/>
</dbReference>
<protein>
    <submittedName>
        <fullName evidence="7">LPS export ABC transporter permease LptG</fullName>
    </submittedName>
</protein>
<keyword evidence="5 6" id="KW-0472">Membrane</keyword>
<proteinExistence type="predicted"/>
<dbReference type="GO" id="GO:0043190">
    <property type="term" value="C:ATP-binding cassette (ABC) transporter complex"/>
    <property type="evidence" value="ECO:0007669"/>
    <property type="project" value="InterPro"/>
</dbReference>
<accession>A0AAE3J1V5</accession>
<dbReference type="InterPro" id="IPR030923">
    <property type="entry name" value="LptG"/>
</dbReference>
<name>A0AAE3J1V5_9RHOB</name>
<keyword evidence="2" id="KW-1003">Cell membrane</keyword>
<keyword evidence="4 6" id="KW-1133">Transmembrane helix</keyword>
<sequence length="365" mass="40633">MTLYLYIGRKFLKIFLGVFAGFYGIAFLLDIVEQVRQFSGTGVSIAEILHLALLKTPEAMYAILPLVMILATLALFLGLARSSELVVIRASGRSAIRSLASPVIVALFIGVVSVAAYNPIVATTKQQYEKVAQSHRQTQQNTMSVSSEGLWLRQVSETQQSVVRASEANLDGTELWNTTFINFDDDGDPVVRIEAAHAKLMDGYWELYGIKKWPLQGTNNPERDAELLERMDLQTDLTRDQIRDSFGTPNAISIWELPAFIDTLERAGFSALKHRVWLNRELAMPIMFVAMVLIGAGFTMRHTRFGRTGTMVLFSILLGFSLFFIRDFVQIFGENGQVPVLLATWSPPVVAISIAVAILLHMEDG</sequence>
<organism evidence="7 8">
    <name type="scientific">Halocynthiibacter halioticoli</name>
    <dbReference type="NCBI Taxonomy" id="2986804"/>
    <lineage>
        <taxon>Bacteria</taxon>
        <taxon>Pseudomonadati</taxon>
        <taxon>Pseudomonadota</taxon>
        <taxon>Alphaproteobacteria</taxon>
        <taxon>Rhodobacterales</taxon>
        <taxon>Paracoccaceae</taxon>
        <taxon>Halocynthiibacter</taxon>
    </lineage>
</organism>
<dbReference type="NCBIfam" id="TIGR04408">
    <property type="entry name" value="LptG_lptG"/>
    <property type="match status" value="1"/>
</dbReference>
<dbReference type="PANTHER" id="PTHR33529:SF2">
    <property type="entry name" value="LIPOPOLYSACCHARIDE EXPORT SYSTEM PERMEASE PROTEIN LPTG"/>
    <property type="match status" value="1"/>
</dbReference>
<feature type="transmembrane region" description="Helical" evidence="6">
    <location>
        <begin position="282"/>
        <end position="300"/>
    </location>
</feature>
<evidence type="ECO:0000256" key="5">
    <source>
        <dbReference type="ARBA" id="ARBA00023136"/>
    </source>
</evidence>
<evidence type="ECO:0000256" key="4">
    <source>
        <dbReference type="ARBA" id="ARBA00022989"/>
    </source>
</evidence>
<evidence type="ECO:0000256" key="1">
    <source>
        <dbReference type="ARBA" id="ARBA00004651"/>
    </source>
</evidence>
<keyword evidence="3 6" id="KW-0812">Transmembrane</keyword>
<dbReference type="InterPro" id="IPR005495">
    <property type="entry name" value="LptG/LptF_permease"/>
</dbReference>
<comment type="caution">
    <text evidence="7">The sequence shown here is derived from an EMBL/GenBank/DDBJ whole genome shotgun (WGS) entry which is preliminary data.</text>
</comment>
<evidence type="ECO:0000256" key="2">
    <source>
        <dbReference type="ARBA" id="ARBA00022475"/>
    </source>
</evidence>
<dbReference type="Proteomes" id="UP001208041">
    <property type="component" value="Unassembled WGS sequence"/>
</dbReference>
<evidence type="ECO:0000256" key="3">
    <source>
        <dbReference type="ARBA" id="ARBA00022692"/>
    </source>
</evidence>
<dbReference type="RefSeq" id="WP_263953470.1">
    <property type="nucleotide sequence ID" value="NZ_JAOYFC010000002.1"/>
</dbReference>
<dbReference type="AlphaFoldDB" id="A0AAE3J1V5"/>
<feature type="transmembrane region" description="Helical" evidence="6">
    <location>
        <begin position="99"/>
        <end position="117"/>
    </location>
</feature>
<gene>
    <name evidence="7" type="primary">lptG</name>
    <name evidence="7" type="ORF">OH136_08580</name>
</gene>
<feature type="transmembrane region" description="Helical" evidence="6">
    <location>
        <begin position="12"/>
        <end position="32"/>
    </location>
</feature>
<feature type="transmembrane region" description="Helical" evidence="6">
    <location>
        <begin position="59"/>
        <end position="79"/>
    </location>
</feature>
<dbReference type="GO" id="GO:0055085">
    <property type="term" value="P:transmembrane transport"/>
    <property type="evidence" value="ECO:0007669"/>
    <property type="project" value="InterPro"/>
</dbReference>
<evidence type="ECO:0000313" key="8">
    <source>
        <dbReference type="Proteomes" id="UP001208041"/>
    </source>
</evidence>
<dbReference type="GO" id="GO:0015920">
    <property type="term" value="P:lipopolysaccharide transport"/>
    <property type="evidence" value="ECO:0007669"/>
    <property type="project" value="TreeGrafter"/>
</dbReference>
<feature type="transmembrane region" description="Helical" evidence="6">
    <location>
        <begin position="338"/>
        <end position="360"/>
    </location>
</feature>
<dbReference type="PANTHER" id="PTHR33529">
    <property type="entry name" value="SLR0882 PROTEIN-RELATED"/>
    <property type="match status" value="1"/>
</dbReference>
<evidence type="ECO:0000256" key="6">
    <source>
        <dbReference type="SAM" id="Phobius"/>
    </source>
</evidence>
<feature type="transmembrane region" description="Helical" evidence="6">
    <location>
        <begin position="312"/>
        <end position="332"/>
    </location>
</feature>
<dbReference type="EMBL" id="JAOYFC010000002">
    <property type="protein sequence ID" value="MCV6824611.1"/>
    <property type="molecule type" value="Genomic_DNA"/>
</dbReference>
<keyword evidence="8" id="KW-1185">Reference proteome</keyword>
<comment type="subcellular location">
    <subcellularLocation>
        <location evidence="1">Cell membrane</location>
        <topology evidence="1">Multi-pass membrane protein</topology>
    </subcellularLocation>
</comment>
<reference evidence="7" key="1">
    <citation type="submission" date="2022-10" db="EMBL/GenBank/DDBJ databases">
        <authorList>
            <person name="Yue Y."/>
        </authorList>
    </citation>
    <scope>NUCLEOTIDE SEQUENCE</scope>
    <source>
        <strain evidence="7">Z654</strain>
    </source>
</reference>
<evidence type="ECO:0000313" key="7">
    <source>
        <dbReference type="EMBL" id="MCV6824611.1"/>
    </source>
</evidence>